<evidence type="ECO:0000313" key="2">
    <source>
        <dbReference type="EMBL" id="GAA5176899.1"/>
    </source>
</evidence>
<dbReference type="InterPro" id="IPR010273">
    <property type="entry name" value="DUF881"/>
</dbReference>
<accession>A0ABP9RGK0</accession>
<name>A0ABP9RGK0_9ACTN</name>
<dbReference type="Pfam" id="PF05949">
    <property type="entry name" value="DUF881"/>
    <property type="match status" value="1"/>
</dbReference>
<reference evidence="3" key="1">
    <citation type="journal article" date="2019" name="Int. J. Syst. Evol. Microbiol.">
        <title>The Global Catalogue of Microorganisms (GCM) 10K type strain sequencing project: providing services to taxonomists for standard genome sequencing and annotation.</title>
        <authorList>
            <consortium name="The Broad Institute Genomics Platform"/>
            <consortium name="The Broad Institute Genome Sequencing Center for Infectious Disease"/>
            <person name="Wu L."/>
            <person name="Ma J."/>
        </authorList>
    </citation>
    <scope>NUCLEOTIDE SEQUENCE [LARGE SCALE GENOMIC DNA]</scope>
    <source>
        <strain evidence="3">JCM 18304</strain>
    </source>
</reference>
<protein>
    <submittedName>
        <fullName evidence="2">DUF881 domain-containing protein</fullName>
    </submittedName>
</protein>
<proteinExistence type="inferred from homology"/>
<comment type="caution">
    <text evidence="2">The sequence shown here is derived from an EMBL/GenBank/DDBJ whole genome shotgun (WGS) entry which is preliminary data.</text>
</comment>
<dbReference type="Proteomes" id="UP001501570">
    <property type="component" value="Unassembled WGS sequence"/>
</dbReference>
<evidence type="ECO:0000313" key="3">
    <source>
        <dbReference type="Proteomes" id="UP001501570"/>
    </source>
</evidence>
<sequence length="268" mass="28426">MEEYTSGTSSWGKALRRGGRALLPYRRRPTAWSALVPVVALLTGYLLTTSAHTAAGTALRDDRTPQLSSLIADRNRQIEQLDKQESTLRTDNADKAKAVAGSDADTNALQARGDSEMAGAGLTKVHGPAVTVELNDAPKRPDGTLPSGVQPDDVVVHQQDVQAVVNALWSGGAEAMTIMNVRVISTSAVRCVGNTLLLNGRVYSPPFVITAIGDPNRLQTALDASSGVRIFKEAATAFGLDYNVGTRPDVIMPAYDGSTDLRFAHVTG</sequence>
<comment type="similarity">
    <text evidence="1">Belongs to the UPF0749 family.</text>
</comment>
<dbReference type="PANTHER" id="PTHR37313">
    <property type="entry name" value="UPF0749 PROTEIN RV1825"/>
    <property type="match status" value="1"/>
</dbReference>
<dbReference type="Gene3D" id="3.30.70.1880">
    <property type="entry name" value="Protein of unknown function DUF881"/>
    <property type="match status" value="1"/>
</dbReference>
<dbReference type="PANTHER" id="PTHR37313:SF4">
    <property type="entry name" value="CONSERVED MEMBRANE PROTEIN-RELATED"/>
    <property type="match status" value="1"/>
</dbReference>
<dbReference type="EMBL" id="BAABJQ010000001">
    <property type="protein sequence ID" value="GAA5176899.1"/>
    <property type="molecule type" value="Genomic_DNA"/>
</dbReference>
<dbReference type="RefSeq" id="WP_345624961.1">
    <property type="nucleotide sequence ID" value="NZ_BAABJQ010000001.1"/>
</dbReference>
<organism evidence="2 3">
    <name type="scientific">Rugosimonospora acidiphila</name>
    <dbReference type="NCBI Taxonomy" id="556531"/>
    <lineage>
        <taxon>Bacteria</taxon>
        <taxon>Bacillati</taxon>
        <taxon>Actinomycetota</taxon>
        <taxon>Actinomycetes</taxon>
        <taxon>Micromonosporales</taxon>
        <taxon>Micromonosporaceae</taxon>
        <taxon>Rugosimonospora</taxon>
    </lineage>
</organism>
<evidence type="ECO:0000256" key="1">
    <source>
        <dbReference type="ARBA" id="ARBA00009108"/>
    </source>
</evidence>
<gene>
    <name evidence="2" type="ORF">GCM10023322_00190</name>
</gene>
<keyword evidence="3" id="KW-1185">Reference proteome</keyword>